<dbReference type="Proteomes" id="UP000244855">
    <property type="component" value="Unassembled WGS sequence"/>
</dbReference>
<keyword evidence="1" id="KW-0732">Signal</keyword>
<gene>
    <name evidence="2" type="ORF">DM02DRAFT_667669</name>
</gene>
<reference evidence="2 3" key="1">
    <citation type="journal article" date="2018" name="Sci. Rep.">
        <title>Comparative genomics provides insights into the lifestyle and reveals functional heterogeneity of dark septate endophytic fungi.</title>
        <authorList>
            <person name="Knapp D.G."/>
            <person name="Nemeth J.B."/>
            <person name="Barry K."/>
            <person name="Hainaut M."/>
            <person name="Henrissat B."/>
            <person name="Johnson J."/>
            <person name="Kuo A."/>
            <person name="Lim J.H.P."/>
            <person name="Lipzen A."/>
            <person name="Nolan M."/>
            <person name="Ohm R.A."/>
            <person name="Tamas L."/>
            <person name="Grigoriev I.V."/>
            <person name="Spatafora J.W."/>
            <person name="Nagy L.G."/>
            <person name="Kovacs G.M."/>
        </authorList>
    </citation>
    <scope>NUCLEOTIDE SEQUENCE [LARGE SCALE GENOMIC DNA]</scope>
    <source>
        <strain evidence="2 3">DSE2036</strain>
    </source>
</reference>
<dbReference type="AlphaFoldDB" id="A0A2V1E750"/>
<protein>
    <submittedName>
        <fullName evidence="2">Uncharacterized protein</fullName>
    </submittedName>
</protein>
<evidence type="ECO:0000313" key="3">
    <source>
        <dbReference type="Proteomes" id="UP000244855"/>
    </source>
</evidence>
<dbReference type="OrthoDB" id="3780398at2759"/>
<evidence type="ECO:0000313" key="2">
    <source>
        <dbReference type="EMBL" id="PVI06428.1"/>
    </source>
</evidence>
<feature type="signal peptide" evidence="1">
    <location>
        <begin position="1"/>
        <end position="18"/>
    </location>
</feature>
<evidence type="ECO:0000256" key="1">
    <source>
        <dbReference type="SAM" id="SignalP"/>
    </source>
</evidence>
<accession>A0A2V1E750</accession>
<organism evidence="2 3">
    <name type="scientific">Periconia macrospinosa</name>
    <dbReference type="NCBI Taxonomy" id="97972"/>
    <lineage>
        <taxon>Eukaryota</taxon>
        <taxon>Fungi</taxon>
        <taxon>Dikarya</taxon>
        <taxon>Ascomycota</taxon>
        <taxon>Pezizomycotina</taxon>
        <taxon>Dothideomycetes</taxon>
        <taxon>Pleosporomycetidae</taxon>
        <taxon>Pleosporales</taxon>
        <taxon>Massarineae</taxon>
        <taxon>Periconiaceae</taxon>
        <taxon>Periconia</taxon>
    </lineage>
</organism>
<feature type="chain" id="PRO_5016097703" evidence="1">
    <location>
        <begin position="19"/>
        <end position="143"/>
    </location>
</feature>
<name>A0A2V1E750_9PLEO</name>
<proteinExistence type="predicted"/>
<dbReference type="EMBL" id="KZ805309">
    <property type="protein sequence ID" value="PVI06428.1"/>
    <property type="molecule type" value="Genomic_DNA"/>
</dbReference>
<keyword evidence="3" id="KW-1185">Reference proteome</keyword>
<sequence>MQFFTTITLLATAGVAFSSPLEARANTCFDGRAPVCLFATNPNIGRIDKSSAITAIEQACNKLPTCVLGTSYSPVQGRIPGYTATLTVGKQCAGVTNWSLSTCTALFLESIDAKCGGPSDTYFYTGYTRSVCDDTFVSFNLGG</sequence>